<proteinExistence type="predicted"/>
<feature type="domain" description="Glycosyltransferase subfamily 4-like N-terminal" evidence="3">
    <location>
        <begin position="21"/>
        <end position="197"/>
    </location>
</feature>
<dbReference type="PANTHER" id="PTHR45947:SF3">
    <property type="entry name" value="SULFOQUINOVOSYL TRANSFERASE SQD2"/>
    <property type="match status" value="1"/>
</dbReference>
<keyword evidence="1" id="KW-0812">Transmembrane</keyword>
<accession>A0A161ZWY2</accession>
<organism evidence="4 5">
    <name type="scientific">Aeribacillus pallidus</name>
    <dbReference type="NCBI Taxonomy" id="33936"/>
    <lineage>
        <taxon>Bacteria</taxon>
        <taxon>Bacillati</taxon>
        <taxon>Bacillota</taxon>
        <taxon>Bacilli</taxon>
        <taxon>Bacillales</taxon>
        <taxon>Bacillaceae</taxon>
        <taxon>Aeribacillus</taxon>
    </lineage>
</organism>
<evidence type="ECO:0000313" key="5">
    <source>
        <dbReference type="Proteomes" id="UP000076476"/>
    </source>
</evidence>
<keyword evidence="1" id="KW-1133">Transmembrane helix</keyword>
<evidence type="ECO:0008006" key="6">
    <source>
        <dbReference type="Google" id="ProtNLM"/>
    </source>
</evidence>
<reference evidence="4 5" key="1">
    <citation type="submission" date="2016-04" db="EMBL/GenBank/DDBJ databases">
        <title>Draft genome sequence of Aeribacillus pallidus 8m3 from petroleum reservoir.</title>
        <authorList>
            <person name="Poltaraus A.B."/>
            <person name="Nazina T.N."/>
            <person name="Tourova T.P."/>
            <person name="Malakho S.M."/>
            <person name="Korshunova A.V."/>
            <person name="Sokolova D.S."/>
        </authorList>
    </citation>
    <scope>NUCLEOTIDE SEQUENCE [LARGE SCALE GENOMIC DNA]</scope>
    <source>
        <strain evidence="4 5">8m3</strain>
    </source>
</reference>
<dbReference type="CDD" id="cd03794">
    <property type="entry name" value="GT4_WbuB-like"/>
    <property type="match status" value="1"/>
</dbReference>
<feature type="transmembrane region" description="Helical" evidence="1">
    <location>
        <begin position="78"/>
        <end position="95"/>
    </location>
</feature>
<evidence type="ECO:0000259" key="2">
    <source>
        <dbReference type="Pfam" id="PF00534"/>
    </source>
</evidence>
<gene>
    <name evidence="4" type="ORF">AZI98_00350</name>
</gene>
<dbReference type="EMBL" id="LWBR01000001">
    <property type="protein sequence ID" value="KZN98027.1"/>
    <property type="molecule type" value="Genomic_DNA"/>
</dbReference>
<dbReference type="SUPFAM" id="SSF53756">
    <property type="entry name" value="UDP-Glycosyltransferase/glycogen phosphorylase"/>
    <property type="match status" value="1"/>
</dbReference>
<keyword evidence="1" id="KW-0472">Membrane</keyword>
<dbReference type="OrthoDB" id="9811902at2"/>
<dbReference type="STRING" id="33936.AZI98_00350"/>
<feature type="domain" description="Glycosyl transferase family 1" evidence="2">
    <location>
        <begin position="211"/>
        <end position="376"/>
    </location>
</feature>
<dbReference type="Pfam" id="PF00534">
    <property type="entry name" value="Glycos_transf_1"/>
    <property type="match status" value="1"/>
</dbReference>
<dbReference type="GO" id="GO:0016758">
    <property type="term" value="F:hexosyltransferase activity"/>
    <property type="evidence" value="ECO:0007669"/>
    <property type="project" value="TreeGrafter"/>
</dbReference>
<evidence type="ECO:0000256" key="1">
    <source>
        <dbReference type="SAM" id="Phobius"/>
    </source>
</evidence>
<evidence type="ECO:0000259" key="3">
    <source>
        <dbReference type="Pfam" id="PF13439"/>
    </source>
</evidence>
<dbReference type="AlphaFoldDB" id="A0A161ZWY2"/>
<dbReference type="Proteomes" id="UP000076476">
    <property type="component" value="Unassembled WGS sequence"/>
</dbReference>
<sequence length="407" mass="47080">MKIIYITQHFPPEIGAAPARAYDLSYYLGKLGHNVTIITAFPNHETNFGIFKKETMDHVNVYRMFRMKDTKQSALRRLMNYFSFTFSSFIGGIFVQKPDIVYATTPQLFQTFSGWLLSKWHRAKFVLEVRDLWVDFAEILGQFKNKKLLNLARKLEKFLYKKADLIVVVTNGYKDRLVSEGIPEEKIIVIPNGVNPALLNDTYANYKDIKTEYNLQNKRVILYSGNIGSAQGLETVIQAAIKLKDNSDYIFLFIGEGVEKKRLKELAEQNQLSNVRFIDQIPKDELISYYKAADIGIVSLKKHPLFSITIPSKMFDYLSMSIPVLIGVDGEARQIIEKLNGGYFFEPENADDFIRALFNAFENEAELKRMRKNLKERLLAHYNREMFAKKLSDHIELLHKKKERGNA</sequence>
<dbReference type="Gene3D" id="3.40.50.2000">
    <property type="entry name" value="Glycogen Phosphorylase B"/>
    <property type="match status" value="2"/>
</dbReference>
<dbReference type="RefSeq" id="WP_063386308.1">
    <property type="nucleotide sequence ID" value="NZ_LWBR01000001.1"/>
</dbReference>
<dbReference type="PANTHER" id="PTHR45947">
    <property type="entry name" value="SULFOQUINOVOSYL TRANSFERASE SQD2"/>
    <property type="match status" value="1"/>
</dbReference>
<dbReference type="InterPro" id="IPR050194">
    <property type="entry name" value="Glycosyltransferase_grp1"/>
</dbReference>
<protein>
    <recommendedName>
        <fullName evidence="6">Glycosyltransferase WbuB</fullName>
    </recommendedName>
</protein>
<dbReference type="Pfam" id="PF13439">
    <property type="entry name" value="Glyco_transf_4"/>
    <property type="match status" value="1"/>
</dbReference>
<dbReference type="InterPro" id="IPR028098">
    <property type="entry name" value="Glyco_trans_4-like_N"/>
</dbReference>
<dbReference type="InterPro" id="IPR001296">
    <property type="entry name" value="Glyco_trans_1"/>
</dbReference>
<evidence type="ECO:0000313" key="4">
    <source>
        <dbReference type="EMBL" id="KZN98027.1"/>
    </source>
</evidence>
<name>A0A161ZWY2_9BACI</name>
<keyword evidence="5" id="KW-1185">Reference proteome</keyword>
<comment type="caution">
    <text evidence="4">The sequence shown here is derived from an EMBL/GenBank/DDBJ whole genome shotgun (WGS) entry which is preliminary data.</text>
</comment>